<evidence type="ECO:0000313" key="1">
    <source>
        <dbReference type="EMBL" id="MBB3979999.1"/>
    </source>
</evidence>
<proteinExistence type="predicted"/>
<dbReference type="RefSeq" id="WP_183808153.1">
    <property type="nucleotide sequence ID" value="NZ_JACIEE010000014.1"/>
</dbReference>
<name>A0A7W6GNH7_9HYPH</name>
<dbReference type="InterPro" id="IPR045384">
    <property type="entry name" value="DUF6527"/>
</dbReference>
<keyword evidence="2" id="KW-1185">Reference proteome</keyword>
<dbReference type="AlphaFoldDB" id="A0A7W6GNH7"/>
<organism evidence="1 2">
    <name type="scientific">Mycoplana azooxidifex</name>
    <dbReference type="NCBI Taxonomy" id="1636188"/>
    <lineage>
        <taxon>Bacteria</taxon>
        <taxon>Pseudomonadati</taxon>
        <taxon>Pseudomonadota</taxon>
        <taxon>Alphaproteobacteria</taxon>
        <taxon>Hyphomicrobiales</taxon>
        <taxon>Rhizobiaceae</taxon>
        <taxon>Mycoplana</taxon>
    </lineage>
</organism>
<dbReference type="EMBL" id="JACIEE010000014">
    <property type="protein sequence ID" value="MBB3979999.1"/>
    <property type="molecule type" value="Genomic_DNA"/>
</dbReference>
<dbReference type="Pfam" id="PF20137">
    <property type="entry name" value="BubE"/>
    <property type="match status" value="1"/>
</dbReference>
<accession>A0A7W6GNH7</accession>
<evidence type="ECO:0000313" key="2">
    <source>
        <dbReference type="Proteomes" id="UP000574761"/>
    </source>
</evidence>
<gene>
    <name evidence="1" type="ORF">GGQ64_005246</name>
</gene>
<protein>
    <submittedName>
        <fullName evidence="1">Uncharacterized protein</fullName>
    </submittedName>
</protein>
<sequence>MTIMKWFRRIWGKFGPARRLVFVEDTLPEVMPFRDLVPTRDDGDDWSVGMRCPCGCGERIELMILRGTRPRWDISVNEAGKPSLHPSVWRNSGCRSHFWVREGRVIWCD</sequence>
<dbReference type="Proteomes" id="UP000574761">
    <property type="component" value="Unassembled WGS sequence"/>
</dbReference>
<reference evidence="1 2" key="1">
    <citation type="submission" date="2020-08" db="EMBL/GenBank/DDBJ databases">
        <title>Genomic Encyclopedia of Type Strains, Phase IV (KMG-IV): sequencing the most valuable type-strain genomes for metagenomic binning, comparative biology and taxonomic classification.</title>
        <authorList>
            <person name="Goeker M."/>
        </authorList>
    </citation>
    <scope>NUCLEOTIDE SEQUENCE [LARGE SCALE GENOMIC DNA]</scope>
    <source>
        <strain evidence="1 2">DSM 100211</strain>
    </source>
</reference>
<comment type="caution">
    <text evidence="1">The sequence shown here is derived from an EMBL/GenBank/DDBJ whole genome shotgun (WGS) entry which is preliminary data.</text>
</comment>